<evidence type="ECO:0000313" key="2">
    <source>
        <dbReference type="EMBL" id="CAC5422413.1"/>
    </source>
</evidence>
<feature type="region of interest" description="Disordered" evidence="1">
    <location>
        <begin position="1"/>
        <end position="27"/>
    </location>
</feature>
<feature type="region of interest" description="Disordered" evidence="1">
    <location>
        <begin position="79"/>
        <end position="102"/>
    </location>
</feature>
<reference evidence="2 3" key="1">
    <citation type="submission" date="2020-06" db="EMBL/GenBank/DDBJ databases">
        <authorList>
            <person name="Li R."/>
            <person name="Bekaert M."/>
        </authorList>
    </citation>
    <scope>NUCLEOTIDE SEQUENCE [LARGE SCALE GENOMIC DNA]</scope>
    <source>
        <strain evidence="3">wild</strain>
    </source>
</reference>
<evidence type="ECO:0000256" key="1">
    <source>
        <dbReference type="SAM" id="MobiDB-lite"/>
    </source>
</evidence>
<protein>
    <submittedName>
        <fullName evidence="2">Uncharacterized protein</fullName>
    </submittedName>
</protein>
<dbReference type="EMBL" id="CACVKT020009596">
    <property type="protein sequence ID" value="CAC5422413.1"/>
    <property type="molecule type" value="Genomic_DNA"/>
</dbReference>
<gene>
    <name evidence="2" type="ORF">MCOR_54464</name>
</gene>
<name>A0A6J8ER79_MYTCO</name>
<organism evidence="2 3">
    <name type="scientific">Mytilus coruscus</name>
    <name type="common">Sea mussel</name>
    <dbReference type="NCBI Taxonomy" id="42192"/>
    <lineage>
        <taxon>Eukaryota</taxon>
        <taxon>Metazoa</taxon>
        <taxon>Spiralia</taxon>
        <taxon>Lophotrochozoa</taxon>
        <taxon>Mollusca</taxon>
        <taxon>Bivalvia</taxon>
        <taxon>Autobranchia</taxon>
        <taxon>Pteriomorphia</taxon>
        <taxon>Mytilida</taxon>
        <taxon>Mytiloidea</taxon>
        <taxon>Mytilidae</taxon>
        <taxon>Mytilinae</taxon>
        <taxon>Mytilus</taxon>
    </lineage>
</organism>
<dbReference type="AlphaFoldDB" id="A0A6J8ER79"/>
<evidence type="ECO:0000313" key="3">
    <source>
        <dbReference type="Proteomes" id="UP000507470"/>
    </source>
</evidence>
<keyword evidence="3" id="KW-1185">Reference proteome</keyword>
<dbReference type="Proteomes" id="UP000507470">
    <property type="component" value="Unassembled WGS sequence"/>
</dbReference>
<feature type="compositionally biased region" description="Acidic residues" evidence="1">
    <location>
        <begin position="83"/>
        <end position="95"/>
    </location>
</feature>
<sequence>MTAAPSFEVKKTTKNCASKKVEDKNEQIRTKHLRSDQFQDGFDVYVVMKRKRFAEKEKTRSLNTDILKSLNSVKEEDVSVESASDDVELESDDDNLSVKASYAPDDNFESDFYLTATILGEENRDEPDTVVVVTGRVQSLQVKEYPRQPLGRTMRTYFDVSDDEKIVLKDEISKPKYHKRKLKPKVETLCVGE</sequence>
<proteinExistence type="predicted"/>
<accession>A0A6J8ER79</accession>